<evidence type="ECO:0000256" key="2">
    <source>
        <dbReference type="ARBA" id="ARBA00001974"/>
    </source>
</evidence>
<name>A0A151I6Q7_9HYME</name>
<comment type="cofactor">
    <cofactor evidence="2">
        <name>FAD</name>
        <dbReference type="ChEBI" id="CHEBI:57692"/>
    </cofactor>
</comment>
<evidence type="ECO:0000256" key="3">
    <source>
        <dbReference type="ARBA" id="ARBA00022630"/>
    </source>
</evidence>
<evidence type="ECO:0000256" key="5">
    <source>
        <dbReference type="ARBA" id="ARBA00022827"/>
    </source>
</evidence>
<dbReference type="InterPro" id="IPR039261">
    <property type="entry name" value="FNR_nucleotide-bd"/>
</dbReference>
<evidence type="ECO:0000313" key="10">
    <source>
        <dbReference type="EMBL" id="KYM93776.1"/>
    </source>
</evidence>
<evidence type="ECO:0000256" key="8">
    <source>
        <dbReference type="ARBA" id="ARBA00023797"/>
    </source>
</evidence>
<reference evidence="10 11" key="1">
    <citation type="submission" date="2016-03" db="EMBL/GenBank/DDBJ databases">
        <title>Cyphomyrmex costatus WGS genome.</title>
        <authorList>
            <person name="Nygaard S."/>
            <person name="Hu H."/>
            <person name="Boomsma J."/>
            <person name="Zhang G."/>
        </authorList>
    </citation>
    <scope>NUCLEOTIDE SEQUENCE [LARGE SCALE GENOMIC DNA]</scope>
    <source>
        <strain evidence="10">MS0001</strain>
        <tissue evidence="10">Whole body</tissue>
    </source>
</reference>
<evidence type="ECO:0000313" key="11">
    <source>
        <dbReference type="Proteomes" id="UP000078542"/>
    </source>
</evidence>
<evidence type="ECO:0000256" key="6">
    <source>
        <dbReference type="ARBA" id="ARBA00022857"/>
    </source>
</evidence>
<dbReference type="GO" id="GO:0010181">
    <property type="term" value="F:FMN binding"/>
    <property type="evidence" value="ECO:0007669"/>
    <property type="project" value="TreeGrafter"/>
</dbReference>
<accession>A0A151I6Q7</accession>
<dbReference type="AlphaFoldDB" id="A0A151I6Q7"/>
<dbReference type="SUPFAM" id="SSF52343">
    <property type="entry name" value="Ferredoxin reductase-like, C-terminal NADP-linked domain"/>
    <property type="match status" value="1"/>
</dbReference>
<feature type="domain" description="Oxidoreductase FAD/NAD(P)-binding" evidence="9">
    <location>
        <begin position="73"/>
        <end position="181"/>
    </location>
</feature>
<dbReference type="STRING" id="456900.A0A151I6Q7"/>
<evidence type="ECO:0000256" key="1">
    <source>
        <dbReference type="ARBA" id="ARBA00001917"/>
    </source>
</evidence>
<dbReference type="EC" id="1.6.2.4" evidence="8"/>
<evidence type="ECO:0000256" key="7">
    <source>
        <dbReference type="ARBA" id="ARBA00023002"/>
    </source>
</evidence>
<dbReference type="EMBL" id="KQ978464">
    <property type="protein sequence ID" value="KYM93776.1"/>
    <property type="molecule type" value="Genomic_DNA"/>
</dbReference>
<keyword evidence="4" id="KW-0288">FMN</keyword>
<dbReference type="InterPro" id="IPR001709">
    <property type="entry name" value="Flavoprot_Pyr_Nucl_cyt_Rdtase"/>
</dbReference>
<evidence type="ECO:0000256" key="4">
    <source>
        <dbReference type="ARBA" id="ARBA00022643"/>
    </source>
</evidence>
<evidence type="ECO:0000259" key="9">
    <source>
        <dbReference type="Pfam" id="PF00175"/>
    </source>
</evidence>
<dbReference type="InterPro" id="IPR017938">
    <property type="entry name" value="Riboflavin_synthase-like_b-brl"/>
</dbReference>
<dbReference type="PANTHER" id="PTHR19384:SF17">
    <property type="entry name" value="NADPH--CYTOCHROME P450 REDUCTASE"/>
    <property type="match status" value="1"/>
</dbReference>
<dbReference type="Pfam" id="PF00175">
    <property type="entry name" value="NAD_binding_1"/>
    <property type="match status" value="1"/>
</dbReference>
<comment type="cofactor">
    <cofactor evidence="1">
        <name>FMN</name>
        <dbReference type="ChEBI" id="CHEBI:58210"/>
    </cofactor>
</comment>
<keyword evidence="11" id="KW-1185">Reference proteome</keyword>
<keyword evidence="3" id="KW-0285">Flavoprotein</keyword>
<keyword evidence="7" id="KW-0560">Oxidoreductase</keyword>
<dbReference type="GO" id="GO:0003958">
    <property type="term" value="F:NADPH-hemoprotein reductase activity"/>
    <property type="evidence" value="ECO:0007669"/>
    <property type="project" value="UniProtKB-EC"/>
</dbReference>
<proteinExistence type="predicted"/>
<gene>
    <name evidence="10" type="ORF">ALC62_15620</name>
</gene>
<dbReference type="FunFam" id="3.40.50.80:FF:000001">
    <property type="entry name" value="NADPH--cytochrome P450 reductase 1"/>
    <property type="match status" value="1"/>
</dbReference>
<dbReference type="Proteomes" id="UP000078542">
    <property type="component" value="Unassembled WGS sequence"/>
</dbReference>
<sequence>MASTSAENKSVYQQWIIQENRNIMHILEDIPNSKPSLDSPKLHPTSIHIMAVVMKYKTPTGRLPTRPSTPIIMVGPATGLAAFRDFIQERDFARKAGKETGDTILYFGCRKSQEDYLYRQELEQYVKNGILTLHTAFSREQSHKIYVAHLLEKNKEEIWCANGEQNKRIYICGGAKNMACNVHNILLKLVMEHGNMSELNVANY</sequence>
<dbReference type="InterPro" id="IPR001433">
    <property type="entry name" value="OxRdtase_FAD/NAD-bd"/>
</dbReference>
<dbReference type="Gene3D" id="3.40.50.80">
    <property type="entry name" value="Nucleotide-binding domain of ferredoxin-NADP reductase (FNR) module"/>
    <property type="match status" value="1"/>
</dbReference>
<protein>
    <recommendedName>
        <fullName evidence="8">NADPH--hemoprotein reductase</fullName>
        <ecNumber evidence="8">1.6.2.4</ecNumber>
    </recommendedName>
</protein>
<dbReference type="PRINTS" id="PR00371">
    <property type="entry name" value="FPNCR"/>
</dbReference>
<dbReference type="GO" id="GO:0005829">
    <property type="term" value="C:cytosol"/>
    <property type="evidence" value="ECO:0007669"/>
    <property type="project" value="TreeGrafter"/>
</dbReference>
<keyword evidence="5" id="KW-0274">FAD</keyword>
<dbReference type="GO" id="GO:0009725">
    <property type="term" value="P:response to hormone"/>
    <property type="evidence" value="ECO:0007669"/>
    <property type="project" value="TreeGrafter"/>
</dbReference>
<organism evidence="10 11">
    <name type="scientific">Cyphomyrmex costatus</name>
    <dbReference type="NCBI Taxonomy" id="456900"/>
    <lineage>
        <taxon>Eukaryota</taxon>
        <taxon>Metazoa</taxon>
        <taxon>Ecdysozoa</taxon>
        <taxon>Arthropoda</taxon>
        <taxon>Hexapoda</taxon>
        <taxon>Insecta</taxon>
        <taxon>Pterygota</taxon>
        <taxon>Neoptera</taxon>
        <taxon>Endopterygota</taxon>
        <taxon>Hymenoptera</taxon>
        <taxon>Apocrita</taxon>
        <taxon>Aculeata</taxon>
        <taxon>Formicoidea</taxon>
        <taxon>Formicidae</taxon>
        <taxon>Myrmicinae</taxon>
        <taxon>Cyphomyrmex</taxon>
    </lineage>
</organism>
<dbReference type="GO" id="GO:0050660">
    <property type="term" value="F:flavin adenine dinucleotide binding"/>
    <property type="evidence" value="ECO:0007669"/>
    <property type="project" value="TreeGrafter"/>
</dbReference>
<dbReference type="PANTHER" id="PTHR19384">
    <property type="entry name" value="NITRIC OXIDE SYNTHASE-RELATED"/>
    <property type="match status" value="1"/>
</dbReference>
<dbReference type="SUPFAM" id="SSF63380">
    <property type="entry name" value="Riboflavin synthase domain-like"/>
    <property type="match status" value="1"/>
</dbReference>
<keyword evidence="6" id="KW-0521">NADP</keyword>